<evidence type="ECO:0000313" key="9">
    <source>
        <dbReference type="Proteomes" id="UP000703661"/>
    </source>
</evidence>
<proteinExistence type="inferred from homology"/>
<feature type="binding site" evidence="6">
    <location>
        <position position="287"/>
    </location>
    <ligand>
        <name>substrate</name>
    </ligand>
</feature>
<comment type="subunit">
    <text evidence="6">Monomer.</text>
</comment>
<feature type="compositionally biased region" description="Polar residues" evidence="7">
    <location>
        <begin position="1"/>
        <end position="12"/>
    </location>
</feature>
<dbReference type="HAMAP" id="MF_03117">
    <property type="entry name" value="Salvage_MtnC_euk"/>
    <property type="match status" value="1"/>
</dbReference>
<dbReference type="Gene3D" id="1.10.720.60">
    <property type="match status" value="1"/>
</dbReference>
<dbReference type="InterPro" id="IPR006439">
    <property type="entry name" value="HAD-SF_hydro_IA"/>
</dbReference>
<dbReference type="GO" id="GO:0000287">
    <property type="term" value="F:magnesium ion binding"/>
    <property type="evidence" value="ECO:0007669"/>
    <property type="project" value="UniProtKB-UniRule"/>
</dbReference>
<dbReference type="SFLD" id="SFLDS00003">
    <property type="entry name" value="Haloacid_Dehalogenase"/>
    <property type="match status" value="1"/>
</dbReference>
<dbReference type="GO" id="GO:0005737">
    <property type="term" value="C:cytoplasm"/>
    <property type="evidence" value="ECO:0007669"/>
    <property type="project" value="UniProtKB-SubCell"/>
</dbReference>
<dbReference type="CDD" id="cd01629">
    <property type="entry name" value="HAD_EP"/>
    <property type="match status" value="1"/>
</dbReference>
<dbReference type="Pfam" id="PF00702">
    <property type="entry name" value="Hydrolase"/>
    <property type="match status" value="1"/>
</dbReference>
<keyword evidence="6" id="KW-0963">Cytoplasm</keyword>
<evidence type="ECO:0000256" key="5">
    <source>
        <dbReference type="ARBA" id="ARBA00023167"/>
    </source>
</evidence>
<keyword evidence="3 6" id="KW-0378">Hydrolase</keyword>
<comment type="function">
    <text evidence="6">Bifunctional enzyme that catalyzes the enolization of 2,3-diketo-5-methylthiopentyl-1-phosphate (DK-MTP-1-P) into the intermediate 2-hydroxy-3-keto-5-methylthiopentenyl-1-phosphate (HK-MTPenyl-1-P), which is then dephosphorylated to form the acireductone 1,2-dihydroxy-3-keto-5-methylthiopentene (DHK-MTPene).</text>
</comment>
<dbReference type="SFLD" id="SFLDG01129">
    <property type="entry name" value="C1.5:_HAD__Beta-PGM__Phosphata"/>
    <property type="match status" value="1"/>
</dbReference>
<dbReference type="GO" id="GO:0043874">
    <property type="term" value="F:acireductone synthase activity"/>
    <property type="evidence" value="ECO:0007669"/>
    <property type="project" value="UniProtKB-EC"/>
</dbReference>
<comment type="catalytic activity">
    <reaction evidence="6">
        <text>5-methylsulfanyl-2,3-dioxopentyl phosphate + H2O = 1,2-dihydroxy-5-(methylsulfanyl)pent-1-en-3-one + phosphate</text>
        <dbReference type="Rhea" id="RHEA:21700"/>
        <dbReference type="ChEBI" id="CHEBI:15377"/>
        <dbReference type="ChEBI" id="CHEBI:43474"/>
        <dbReference type="ChEBI" id="CHEBI:49252"/>
        <dbReference type="ChEBI" id="CHEBI:58828"/>
        <dbReference type="EC" id="3.1.3.77"/>
    </reaction>
</comment>
<evidence type="ECO:0000256" key="3">
    <source>
        <dbReference type="ARBA" id="ARBA00022801"/>
    </source>
</evidence>
<comment type="caution">
    <text evidence="8">The sequence shown here is derived from an EMBL/GenBank/DDBJ whole genome shotgun (WGS) entry which is preliminary data.</text>
</comment>
<dbReference type="EMBL" id="JAAAID010000966">
    <property type="protein sequence ID" value="KAG0012558.1"/>
    <property type="molecule type" value="Genomic_DNA"/>
</dbReference>
<dbReference type="GO" id="GO:0019509">
    <property type="term" value="P:L-methionine salvage from methylthioadenosine"/>
    <property type="evidence" value="ECO:0007669"/>
    <property type="project" value="UniProtKB-UniRule"/>
</dbReference>
<feature type="binding site" evidence="6">
    <location>
        <begin position="253"/>
        <end position="254"/>
    </location>
    <ligand>
        <name>substrate</name>
    </ligand>
</feature>
<protein>
    <recommendedName>
        <fullName evidence="6">Enolase-phosphatase E1</fullName>
        <ecNumber evidence="6">3.1.3.77</ecNumber>
    </recommendedName>
    <alternativeName>
        <fullName evidence="6">2,3-diketo-5-methylthio-1-phosphopentane phosphatase</fullName>
    </alternativeName>
</protein>
<feature type="binding site" evidence="6">
    <location>
        <position position="312"/>
    </location>
    <ligand>
        <name>Mg(2+)</name>
        <dbReference type="ChEBI" id="CHEBI:18420"/>
    </ligand>
</feature>
<keyword evidence="4 6" id="KW-0460">Magnesium</keyword>
<dbReference type="EC" id="3.1.3.77" evidence="6"/>
<feature type="compositionally biased region" description="Low complexity" evidence="7">
    <location>
        <begin position="13"/>
        <end position="26"/>
    </location>
</feature>
<dbReference type="SFLD" id="SFLDG01133">
    <property type="entry name" value="C1.5.4:_Enolase-phosphatase_Li"/>
    <property type="match status" value="1"/>
</dbReference>
<keyword evidence="9" id="KW-1185">Reference proteome</keyword>
<dbReference type="FunFam" id="3.40.50.1000:FF:000079">
    <property type="entry name" value="Enolase-phosphatase E1"/>
    <property type="match status" value="1"/>
</dbReference>
<evidence type="ECO:0000256" key="7">
    <source>
        <dbReference type="SAM" id="MobiDB-lite"/>
    </source>
</evidence>
<evidence type="ECO:0000256" key="4">
    <source>
        <dbReference type="ARBA" id="ARBA00022842"/>
    </source>
</evidence>
<comment type="pathway">
    <text evidence="6">Amino-acid biosynthesis; L-methionine biosynthesis via salvage pathway; L-methionine from S-methyl-5-thio-alpha-D-ribose 1-phosphate: step 4/6.</text>
</comment>
<dbReference type="AlphaFoldDB" id="A0A9P6MU92"/>
<dbReference type="Gene3D" id="3.40.50.1000">
    <property type="entry name" value="HAD superfamily/HAD-like"/>
    <property type="match status" value="1"/>
</dbReference>
<keyword evidence="2 6" id="KW-0479">Metal-binding</keyword>
<keyword evidence="1 6" id="KW-0028">Amino-acid biosynthesis</keyword>
<feature type="binding site" evidence="6">
    <location>
        <position position="118"/>
    </location>
    <ligand>
        <name>Mg(2+)</name>
        <dbReference type="ChEBI" id="CHEBI:18420"/>
    </ligand>
</feature>
<sequence length="359" mass="38628">MVLTRSRSNNQGNAAPSTTASAPKAAPAKRKSNASATKAPKAAKTESTTDVSTAKDADAPVASDPAPIATVETEKSETIATESAEPAAAPAEEAAAATGSTNTVEAIQAYDAVVSDIEGTTTPIVFVKEILFPFVTSKLSEFLKKNWSSKEMKKAVEELRVQAAKDVADGLPDATLIATESADISTEKVHEDVIASITWQMKADRKIAALKTFQGYMWKEGYTNGDLKGEIYEDVIPALDQWKNEGKKLYIYSSGSIEAQKLLFGFSEKGDLLHYFSGHYDTTIGQKIESESYTKIASDIGLSPNRILFLSDNIHEIVAAKKAGFQAVVTDRPGNATLSEEDRKDNIVVKSFLDIPKPQ</sequence>
<comment type="pathway">
    <text evidence="6">Amino-acid biosynthesis; L-methionine biosynthesis via salvage pathway; L-methionine from S-methyl-5-thio-alpha-D-ribose 1-phosphate: step 3/6.</text>
</comment>
<dbReference type="HAMAP" id="MF_01681">
    <property type="entry name" value="Salvage_MtnC"/>
    <property type="match status" value="1"/>
</dbReference>
<accession>A0A9P6MU92</accession>
<dbReference type="PANTHER" id="PTHR20371">
    <property type="entry name" value="ENOLASE-PHOSPHATASE E1"/>
    <property type="match status" value="1"/>
</dbReference>
<dbReference type="GO" id="GO:0005634">
    <property type="term" value="C:nucleus"/>
    <property type="evidence" value="ECO:0007669"/>
    <property type="project" value="UniProtKB-SubCell"/>
</dbReference>
<dbReference type="SFLD" id="SFLDF00044">
    <property type="entry name" value="enolase-phosphatase"/>
    <property type="match status" value="1"/>
</dbReference>
<organism evidence="8 9">
    <name type="scientific">Entomortierella chlamydospora</name>
    <dbReference type="NCBI Taxonomy" id="101097"/>
    <lineage>
        <taxon>Eukaryota</taxon>
        <taxon>Fungi</taxon>
        <taxon>Fungi incertae sedis</taxon>
        <taxon>Mucoromycota</taxon>
        <taxon>Mortierellomycotina</taxon>
        <taxon>Mortierellomycetes</taxon>
        <taxon>Mortierellales</taxon>
        <taxon>Mortierellaceae</taxon>
        <taxon>Entomortierella</taxon>
    </lineage>
</organism>
<evidence type="ECO:0000256" key="2">
    <source>
        <dbReference type="ARBA" id="ARBA00022723"/>
    </source>
</evidence>
<feature type="region of interest" description="Disordered" evidence="7">
    <location>
        <begin position="1"/>
        <end position="76"/>
    </location>
</feature>
<name>A0A9P6MU92_9FUNG</name>
<feature type="binding site" evidence="6">
    <location>
        <position position="116"/>
    </location>
    <ligand>
        <name>Mg(2+)</name>
        <dbReference type="ChEBI" id="CHEBI:18420"/>
    </ligand>
</feature>
<dbReference type="OrthoDB" id="272500at2759"/>
<feature type="compositionally biased region" description="Low complexity" evidence="7">
    <location>
        <begin position="33"/>
        <end position="49"/>
    </location>
</feature>
<dbReference type="Proteomes" id="UP000703661">
    <property type="component" value="Unassembled WGS sequence"/>
</dbReference>
<comment type="cofactor">
    <cofactor evidence="6">
        <name>Mg(2+)</name>
        <dbReference type="ChEBI" id="CHEBI:18420"/>
    </cofactor>
    <text evidence="6">Binds 1 Mg(2+) ion per subunit.</text>
</comment>
<dbReference type="InterPro" id="IPR036412">
    <property type="entry name" value="HAD-like_sf"/>
</dbReference>
<dbReference type="InterPro" id="IPR027511">
    <property type="entry name" value="ENOPH1_eukaryotes"/>
</dbReference>
<evidence type="ECO:0000256" key="1">
    <source>
        <dbReference type="ARBA" id="ARBA00022605"/>
    </source>
</evidence>
<dbReference type="InterPro" id="IPR023943">
    <property type="entry name" value="Enolase-ppase_E1"/>
</dbReference>
<reference evidence="8" key="1">
    <citation type="journal article" date="2020" name="Fungal Divers.">
        <title>Resolving the Mortierellaceae phylogeny through synthesis of multi-gene phylogenetics and phylogenomics.</title>
        <authorList>
            <person name="Vandepol N."/>
            <person name="Liber J."/>
            <person name="Desiro A."/>
            <person name="Na H."/>
            <person name="Kennedy M."/>
            <person name="Barry K."/>
            <person name="Grigoriev I.V."/>
            <person name="Miller A.N."/>
            <person name="O'Donnell K."/>
            <person name="Stajich J.E."/>
            <person name="Bonito G."/>
        </authorList>
    </citation>
    <scope>NUCLEOTIDE SEQUENCE</scope>
    <source>
        <strain evidence="8">NRRL 2769</strain>
    </source>
</reference>
<dbReference type="PANTHER" id="PTHR20371:SF1">
    <property type="entry name" value="ENOLASE-PHOSPHATASE E1"/>
    <property type="match status" value="1"/>
</dbReference>
<dbReference type="NCBIfam" id="TIGR01691">
    <property type="entry name" value="enolase-ppase"/>
    <property type="match status" value="1"/>
</dbReference>
<dbReference type="InterPro" id="IPR023214">
    <property type="entry name" value="HAD_sf"/>
</dbReference>
<gene>
    <name evidence="8" type="primary">ENOPH1</name>
    <name evidence="6" type="synonym">UTR4</name>
    <name evidence="8" type="ORF">BGZ80_011656</name>
</gene>
<dbReference type="SUPFAM" id="SSF56784">
    <property type="entry name" value="HAD-like"/>
    <property type="match status" value="1"/>
</dbReference>
<keyword evidence="5 6" id="KW-0486">Methionine biosynthesis</keyword>
<keyword evidence="6" id="KW-0539">Nucleus</keyword>
<evidence type="ECO:0000256" key="6">
    <source>
        <dbReference type="HAMAP-Rule" id="MF_03117"/>
    </source>
</evidence>
<evidence type="ECO:0000313" key="8">
    <source>
        <dbReference type="EMBL" id="KAG0012558.1"/>
    </source>
</evidence>
<dbReference type="NCBIfam" id="TIGR01549">
    <property type="entry name" value="HAD-SF-IA-v1"/>
    <property type="match status" value="1"/>
</dbReference>
<feature type="compositionally biased region" description="Low complexity" evidence="7">
    <location>
        <begin position="59"/>
        <end position="69"/>
    </location>
</feature>
<comment type="similarity">
    <text evidence="6">Belongs to the HAD-like hydrolase superfamily. MasA/MtnC family.</text>
</comment>
<comment type="subcellular location">
    <subcellularLocation>
        <location evidence="6">Cytoplasm</location>
    </subcellularLocation>
    <subcellularLocation>
        <location evidence="6">Nucleus</location>
    </subcellularLocation>
</comment>